<sequence>MAFIVHPSQTLAGGCNETKPRGSTAAPDHSRGARPRGCTSPGPLRSCQQVVFLSGLPATSSFPPHNTTAEKSHCHLQRGSLNSGDSSVVCSLHSLPPTPRLSVGLGSANPHIPPKQPGACSRAVLPPLGKYLLGAHSASGIRSGKLDAEAPSPLLDVPTKTQDLGKPFETADVLFWGGSSLHNVSPPLSHRLPRAVPESEGHSPQGRSRVDLSFPFSKAGPEALSNLITAERAATRKSSDWFPVPGSCRLGANPIAPGTVSNQKSERKGCTQPPGSRRALPCGTAASVCEGGRARVGGRGEGRLWPPGGCVRVCLGELQNTKKARDHPDGEQTAGPAGGAGGRGSAPRTPLSPPPRRRRQTRVTPALCGAPQYSCITAPNCGRFSAPRTVRATDRVGSLSRGQSRSARRPAGARDGYGSYTKSRGSPWAPALHLLTGPSSSLPEKAVGRAPTIAEHGNGVVMVLRVCCLPTRGRSPQFTRDLRLYWSPPASIQKLPFSPPGCPTAPLPRQGEGSALKRSLRGTIGALPRKADSDLHLGRAQAGTPGLDSDPCTKDLLWEFPVTC</sequence>
<feature type="region of interest" description="Disordered" evidence="1">
    <location>
        <begin position="321"/>
        <end position="364"/>
    </location>
</feature>
<keyword evidence="2" id="KW-1185">Reference proteome</keyword>
<name>A0A8U0UWX3_MUSPF</name>
<evidence type="ECO:0000256" key="1">
    <source>
        <dbReference type="SAM" id="MobiDB-lite"/>
    </source>
</evidence>
<accession>A0A8U0UWX3</accession>
<dbReference type="Proteomes" id="UP000000715">
    <property type="component" value="Unplaced"/>
</dbReference>
<feature type="region of interest" description="Disordered" evidence="1">
    <location>
        <begin position="1"/>
        <end position="42"/>
    </location>
</feature>
<evidence type="ECO:0000313" key="3">
    <source>
        <dbReference type="RefSeq" id="XP_044929396.1"/>
    </source>
</evidence>
<feature type="region of interest" description="Disordered" evidence="1">
    <location>
        <begin position="392"/>
        <end position="425"/>
    </location>
</feature>
<dbReference type="AlphaFoldDB" id="A0A8U0UWX3"/>
<dbReference type="GeneID" id="123390069"/>
<feature type="region of interest" description="Disordered" evidence="1">
    <location>
        <begin position="253"/>
        <end position="283"/>
    </location>
</feature>
<gene>
    <name evidence="3" type="primary">LOC123390069</name>
</gene>
<proteinExistence type="predicted"/>
<organism evidence="2 3">
    <name type="scientific">Mustela putorius furo</name>
    <name type="common">European domestic ferret</name>
    <name type="synonym">Mustela furo</name>
    <dbReference type="NCBI Taxonomy" id="9669"/>
    <lineage>
        <taxon>Eukaryota</taxon>
        <taxon>Metazoa</taxon>
        <taxon>Chordata</taxon>
        <taxon>Craniata</taxon>
        <taxon>Vertebrata</taxon>
        <taxon>Euteleostomi</taxon>
        <taxon>Mammalia</taxon>
        <taxon>Eutheria</taxon>
        <taxon>Laurasiatheria</taxon>
        <taxon>Carnivora</taxon>
        <taxon>Caniformia</taxon>
        <taxon>Musteloidea</taxon>
        <taxon>Mustelidae</taxon>
        <taxon>Mustelinae</taxon>
        <taxon>Mustela</taxon>
    </lineage>
</organism>
<evidence type="ECO:0000313" key="2">
    <source>
        <dbReference type="Proteomes" id="UP000000715"/>
    </source>
</evidence>
<dbReference type="RefSeq" id="XP_044929396.1">
    <property type="nucleotide sequence ID" value="XM_045073461.1"/>
</dbReference>
<reference evidence="3" key="1">
    <citation type="submission" date="2025-08" db="UniProtKB">
        <authorList>
            <consortium name="RefSeq"/>
        </authorList>
    </citation>
    <scope>IDENTIFICATION</scope>
    <source>
        <tissue evidence="3">Brain</tissue>
    </source>
</reference>
<protein>
    <submittedName>
        <fullName evidence="3">Uncharacterized protein LOC123390069</fullName>
    </submittedName>
</protein>